<comment type="caution">
    <text evidence="4">The sequence shown here is derived from an EMBL/GenBank/DDBJ whole genome shotgun (WGS) entry which is preliminary data.</text>
</comment>
<evidence type="ECO:0000313" key="4">
    <source>
        <dbReference type="EMBL" id="RMX55291.1"/>
    </source>
</evidence>
<accession>A0A3M6UNT7</accession>
<proteinExistence type="inferred from homology"/>
<protein>
    <recommendedName>
        <fullName evidence="3">Beta/gamma crystallin 'Greek key' domain-containing protein</fullName>
    </recommendedName>
</protein>
<sequence>GTKLQLFDNPSFGGRTENFSASCDDLTPYFPNGVASIIVEQDSGPWQAFTGVHYQGNSKYLYPGNYEDLKELELEKPVKSFRTAPELSEGSNNLTEKLPRGGSSIIVQENAGRWRAFTEEIYKGAFTILEPGKRYKSLEEMGLGNPVKSFRKEF</sequence>
<dbReference type="SUPFAM" id="SSF49695">
    <property type="entry name" value="gamma-Crystallin-like"/>
    <property type="match status" value="1"/>
</dbReference>
<evidence type="ECO:0000256" key="2">
    <source>
        <dbReference type="ARBA" id="ARBA00022737"/>
    </source>
</evidence>
<dbReference type="SMART" id="SM00247">
    <property type="entry name" value="XTALbg"/>
    <property type="match status" value="1"/>
</dbReference>
<evidence type="ECO:0000313" key="5">
    <source>
        <dbReference type="Proteomes" id="UP000275408"/>
    </source>
</evidence>
<evidence type="ECO:0000256" key="1">
    <source>
        <dbReference type="ARBA" id="ARBA00009646"/>
    </source>
</evidence>
<dbReference type="InterPro" id="IPR001064">
    <property type="entry name" value="Beta/gamma_crystallin"/>
</dbReference>
<keyword evidence="5" id="KW-1185">Reference proteome</keyword>
<evidence type="ECO:0000259" key="3">
    <source>
        <dbReference type="SMART" id="SM00247"/>
    </source>
</evidence>
<feature type="non-terminal residue" evidence="4">
    <location>
        <position position="1"/>
    </location>
</feature>
<dbReference type="Proteomes" id="UP000275408">
    <property type="component" value="Unassembled WGS sequence"/>
</dbReference>
<dbReference type="Pfam" id="PF00030">
    <property type="entry name" value="Crystall"/>
    <property type="match status" value="1"/>
</dbReference>
<feature type="domain" description="Beta/gamma crystallin 'Greek key'" evidence="3">
    <location>
        <begin position="3"/>
        <end position="84"/>
    </location>
</feature>
<dbReference type="AlphaFoldDB" id="A0A3M6UNT7"/>
<gene>
    <name evidence="4" type="ORF">pdam_00017781</name>
</gene>
<dbReference type="Gene3D" id="2.60.20.10">
    <property type="entry name" value="Crystallins"/>
    <property type="match status" value="2"/>
</dbReference>
<name>A0A3M6UNT7_POCDA</name>
<reference evidence="4 5" key="1">
    <citation type="journal article" date="2018" name="Sci. Rep.">
        <title>Comparative analysis of the Pocillopora damicornis genome highlights role of immune system in coral evolution.</title>
        <authorList>
            <person name="Cunning R."/>
            <person name="Bay R.A."/>
            <person name="Gillette P."/>
            <person name="Baker A.C."/>
            <person name="Traylor-Knowles N."/>
        </authorList>
    </citation>
    <scope>NUCLEOTIDE SEQUENCE [LARGE SCALE GENOMIC DNA]</scope>
    <source>
        <strain evidence="4">RSMAS</strain>
        <tissue evidence="4">Whole animal</tissue>
    </source>
</reference>
<comment type="similarity">
    <text evidence="1">Belongs to the beta/gamma-crystallin family.</text>
</comment>
<dbReference type="InterPro" id="IPR011024">
    <property type="entry name" value="G_crystallin-like"/>
</dbReference>
<keyword evidence="2" id="KW-0677">Repeat</keyword>
<organism evidence="4 5">
    <name type="scientific">Pocillopora damicornis</name>
    <name type="common">Cauliflower coral</name>
    <name type="synonym">Millepora damicornis</name>
    <dbReference type="NCBI Taxonomy" id="46731"/>
    <lineage>
        <taxon>Eukaryota</taxon>
        <taxon>Metazoa</taxon>
        <taxon>Cnidaria</taxon>
        <taxon>Anthozoa</taxon>
        <taxon>Hexacorallia</taxon>
        <taxon>Scleractinia</taxon>
        <taxon>Astrocoeniina</taxon>
        <taxon>Pocilloporidae</taxon>
        <taxon>Pocillopora</taxon>
    </lineage>
</organism>
<dbReference type="EMBL" id="RCHS01001090">
    <property type="protein sequence ID" value="RMX55291.1"/>
    <property type="molecule type" value="Genomic_DNA"/>
</dbReference>